<feature type="region of interest" description="Disordered" evidence="1">
    <location>
        <begin position="53"/>
        <end position="76"/>
    </location>
</feature>
<evidence type="ECO:0000313" key="4">
    <source>
        <dbReference type="Proteomes" id="UP001501523"/>
    </source>
</evidence>
<evidence type="ECO:0000256" key="1">
    <source>
        <dbReference type="SAM" id="MobiDB-lite"/>
    </source>
</evidence>
<dbReference type="RefSeq" id="WP_343792470.1">
    <property type="nucleotide sequence ID" value="NZ_BAAAEU010000024.1"/>
</dbReference>
<sequence length="124" mass="13799">MLFRRRRHRRLIALIALLGLLFQQLAMAGYMCPLEQSGATVAVSKPTCHEQGAADPRCHEHCHPQTPSSDHPPVPSVPAALFPPTTWLRDAAWFVADTRVHHRGEIVARAAAPPLTIRHCTFQI</sequence>
<feature type="signal peptide" evidence="2">
    <location>
        <begin position="1"/>
        <end position="28"/>
    </location>
</feature>
<dbReference type="EMBL" id="BAAAEU010000024">
    <property type="protein sequence ID" value="GAA0720229.1"/>
    <property type="molecule type" value="Genomic_DNA"/>
</dbReference>
<dbReference type="Proteomes" id="UP001501523">
    <property type="component" value="Unassembled WGS sequence"/>
</dbReference>
<feature type="chain" id="PRO_5046885917" description="DUF2946 domain-containing protein" evidence="2">
    <location>
        <begin position="29"/>
        <end position="124"/>
    </location>
</feature>
<organism evidence="3 4">
    <name type="scientific">Dokdonella soli</name>
    <dbReference type="NCBI Taxonomy" id="529810"/>
    <lineage>
        <taxon>Bacteria</taxon>
        <taxon>Pseudomonadati</taxon>
        <taxon>Pseudomonadota</taxon>
        <taxon>Gammaproteobacteria</taxon>
        <taxon>Lysobacterales</taxon>
        <taxon>Rhodanobacteraceae</taxon>
        <taxon>Dokdonella</taxon>
    </lineage>
</organism>
<accession>A0ABP3U1J0</accession>
<keyword evidence="2" id="KW-0732">Signal</keyword>
<evidence type="ECO:0000313" key="3">
    <source>
        <dbReference type="EMBL" id="GAA0720229.1"/>
    </source>
</evidence>
<reference evidence="4" key="1">
    <citation type="journal article" date="2019" name="Int. J. Syst. Evol. Microbiol.">
        <title>The Global Catalogue of Microorganisms (GCM) 10K type strain sequencing project: providing services to taxonomists for standard genome sequencing and annotation.</title>
        <authorList>
            <consortium name="The Broad Institute Genomics Platform"/>
            <consortium name="The Broad Institute Genome Sequencing Center for Infectious Disease"/>
            <person name="Wu L."/>
            <person name="Ma J."/>
        </authorList>
    </citation>
    <scope>NUCLEOTIDE SEQUENCE [LARGE SCALE GENOMIC DNA]</scope>
    <source>
        <strain evidence="4">JCM 15421</strain>
    </source>
</reference>
<protein>
    <recommendedName>
        <fullName evidence="5">DUF2946 domain-containing protein</fullName>
    </recommendedName>
</protein>
<gene>
    <name evidence="3" type="ORF">GCM10009105_29440</name>
</gene>
<proteinExistence type="predicted"/>
<evidence type="ECO:0000256" key="2">
    <source>
        <dbReference type="SAM" id="SignalP"/>
    </source>
</evidence>
<keyword evidence="4" id="KW-1185">Reference proteome</keyword>
<name>A0ABP3U1J0_9GAMM</name>
<comment type="caution">
    <text evidence="3">The sequence shown here is derived from an EMBL/GenBank/DDBJ whole genome shotgun (WGS) entry which is preliminary data.</text>
</comment>
<evidence type="ECO:0008006" key="5">
    <source>
        <dbReference type="Google" id="ProtNLM"/>
    </source>
</evidence>